<dbReference type="AlphaFoldDB" id="A0A9J5YGA9"/>
<comment type="caution">
    <text evidence="2">The sequence shown here is derived from an EMBL/GenBank/DDBJ whole genome shotgun (WGS) entry which is preliminary data.</text>
</comment>
<name>A0A9J5YGA9_SOLCO</name>
<keyword evidence="3" id="KW-1185">Reference proteome</keyword>
<dbReference type="EMBL" id="JACXVP010000006">
    <property type="protein sequence ID" value="KAG5598879.1"/>
    <property type="molecule type" value="Genomic_DNA"/>
</dbReference>
<organism evidence="2 3">
    <name type="scientific">Solanum commersonii</name>
    <name type="common">Commerson's wild potato</name>
    <name type="synonym">Commerson's nightshade</name>
    <dbReference type="NCBI Taxonomy" id="4109"/>
    <lineage>
        <taxon>Eukaryota</taxon>
        <taxon>Viridiplantae</taxon>
        <taxon>Streptophyta</taxon>
        <taxon>Embryophyta</taxon>
        <taxon>Tracheophyta</taxon>
        <taxon>Spermatophyta</taxon>
        <taxon>Magnoliopsida</taxon>
        <taxon>eudicotyledons</taxon>
        <taxon>Gunneridae</taxon>
        <taxon>Pentapetalae</taxon>
        <taxon>asterids</taxon>
        <taxon>lamiids</taxon>
        <taxon>Solanales</taxon>
        <taxon>Solanaceae</taxon>
        <taxon>Solanoideae</taxon>
        <taxon>Solaneae</taxon>
        <taxon>Solanum</taxon>
    </lineage>
</organism>
<dbReference type="Proteomes" id="UP000824120">
    <property type="component" value="Chromosome 6"/>
</dbReference>
<dbReference type="Pfam" id="PF23310">
    <property type="entry name" value="TPR_27"/>
    <property type="match status" value="1"/>
</dbReference>
<reference evidence="2 3" key="1">
    <citation type="submission" date="2020-09" db="EMBL/GenBank/DDBJ databases">
        <title>De no assembly of potato wild relative species, Solanum commersonii.</title>
        <authorList>
            <person name="Cho K."/>
        </authorList>
    </citation>
    <scope>NUCLEOTIDE SEQUENCE [LARGE SCALE GENOMIC DNA]</scope>
    <source>
        <strain evidence="2">LZ3.2</strain>
        <tissue evidence="2">Leaf</tissue>
    </source>
</reference>
<dbReference type="OrthoDB" id="1293639at2759"/>
<accession>A0A9J5YGA9</accession>
<dbReference type="PANTHER" id="PTHR33784">
    <property type="entry name" value="OS05G0482100 PROTEIN"/>
    <property type="match status" value="1"/>
</dbReference>
<dbReference type="InterPro" id="IPR040338">
    <property type="entry name" value="At1g67623-like"/>
</dbReference>
<dbReference type="PANTHER" id="PTHR33784:SF10">
    <property type="entry name" value="F-BOX PROTEIN"/>
    <property type="match status" value="1"/>
</dbReference>
<evidence type="ECO:0000259" key="1">
    <source>
        <dbReference type="Pfam" id="PF23310"/>
    </source>
</evidence>
<evidence type="ECO:0000313" key="2">
    <source>
        <dbReference type="EMBL" id="KAG5598879.1"/>
    </source>
</evidence>
<sequence length="139" mass="15479">MISQAADGGHISASYVLALISIFKGGESMREGLMFIANMKKMEPLKIRRCRHKLRYVLGGMELLIDMVERIASYSFKDLMNVKLSDPNALGMINQATDGGHIGASYALAIISIFKGGESMRELIANMRKTEPLKLRRCR</sequence>
<gene>
    <name evidence="2" type="ORF">H5410_030249</name>
</gene>
<protein>
    <recommendedName>
        <fullName evidence="1">At2g35280-like TPR domain-containing protein</fullName>
    </recommendedName>
</protein>
<evidence type="ECO:0000313" key="3">
    <source>
        <dbReference type="Proteomes" id="UP000824120"/>
    </source>
</evidence>
<proteinExistence type="predicted"/>
<feature type="domain" description="At2g35280-like TPR" evidence="1">
    <location>
        <begin position="2"/>
        <end position="57"/>
    </location>
</feature>
<dbReference type="InterPro" id="IPR057136">
    <property type="entry name" value="At2g35280_TPR_dom"/>
</dbReference>